<comment type="similarity">
    <text evidence="1">Belongs to the disease resistance NB-LRR family.</text>
</comment>
<dbReference type="Gene3D" id="1.20.5.4130">
    <property type="match status" value="1"/>
</dbReference>
<dbReference type="GO" id="GO:0005524">
    <property type="term" value="F:ATP binding"/>
    <property type="evidence" value="ECO:0007669"/>
    <property type="project" value="UniProtKB-KW"/>
</dbReference>
<sequence length="1192" mass="136130">MDYLPSGLIWLTSWLRQTIQESPSSSSSSATADVVVQELRKLEGTLRRITAFLRDAEEREVRDESVKLWLRELKTISYQADDLLDEYRYELLRRQVEERNIAAEAARRSNSGEEEKSNAKRISYKKRKSAGDDEVCISTTPLLLLLLDDMLDRIKKIRERFDDIAREREALNLADLGPRRYDHDDIKPLPTSSLVDESGVFGRDDDKDNLIESLFSDMDKKLSVIPIVGMGGLGKTTLAQLVYNDSRVSQHFDSKAWVYVSTDFDVVRLTKAIAESLSTGQYFDSNELDMLQRNLCDEIQDKKVLVVLDDVWSDDQTSWELLQKPFGSARMVRIIVTTREESVARIMQQPGSYSCRPCILSEEQSWLLFKRRVFKDGGFIKETPYLVDIGKLIVKKCVGLPLAVKAIGGVLRYEKEESRWGDILHSPIWDEIGTQILPVLKLSYSRMPSYLKPCFLLCSMFPKDYRIEKDMLIRLWVGNGYIQGRGSKTMQDIGEDYVNELHQRSVIQNAFSSDFDEIIMHDMVHDVALSVLEDECCAVVLDTEVDKCPEISSKVRHLFVKIQSSYSSRELMQILSWKEPIYLRTLVYIDVFGLSELEYDDILNKFGGLRALVLIHSGTDGISSSEESNLTCKLHLKHLRYLNLSKNWKMLPESIFHFYNLQILDVSDFYGDNFPDNIGNLTNLQYLRSGHFVRFPESLGNLINLQYFQSGDYNFIDENHEILPQATTKLVNLQHLLLCTGYPLTLPLGIGNLTNLRTLPGFRVGSDQKRHSGIRELKTLEKLRGDLIISDLENVTCADDAKAANLACKPDLKSLSLQWSSDRTSFDEELDFMMLESLRPHSNLNKLHIHQYKGCRLPSWLADPVFCKLTSISLDFCGQIHDFRMLSQLASLTSLKVSGDSCSLEDTVHDFQLIASSPSLESLTIYGMLCWQRWNVVMEKDFPRLTGIEICGCPNLCRLPSFQSQSLVWLKLSACSKLSVLTVHFDAASPSRLRNLDIQSCRHLEMIEGLRFLTSLETFSIRECGLLEIHVFRMLSKLPSLTSLQVKCDPPVRKEDMEHDFQLIASPSLKYLIIERMLCSWNVVLEKDFPSLTFISIRNCSNLSRLPSFQSQSLVSLKLGRCDNLPVLTVHRDAASPSSLKNLDIQYCRSLEKIEGLRFLTSLETLCITECPLLQMPSYDLPAHYASVCYNL</sequence>
<dbReference type="InterPro" id="IPR056789">
    <property type="entry name" value="LRR_R13L1-DRL21"/>
</dbReference>
<dbReference type="InterPro" id="IPR058922">
    <property type="entry name" value="WHD_DRP"/>
</dbReference>
<dbReference type="Pfam" id="PF23559">
    <property type="entry name" value="WHD_DRP"/>
    <property type="match status" value="1"/>
</dbReference>
<dbReference type="GO" id="GO:0043531">
    <property type="term" value="F:ADP binding"/>
    <property type="evidence" value="ECO:0007669"/>
    <property type="project" value="InterPro"/>
</dbReference>
<dbReference type="GO" id="GO:0042742">
    <property type="term" value="P:defense response to bacterium"/>
    <property type="evidence" value="ECO:0007669"/>
    <property type="project" value="UniProtKB-ARBA"/>
</dbReference>
<keyword evidence="7" id="KW-0175">Coiled coil</keyword>
<dbReference type="EMBL" id="JAGGNH010000003">
    <property type="protein sequence ID" value="KAJ0979009.1"/>
    <property type="molecule type" value="Genomic_DNA"/>
</dbReference>
<feature type="domain" description="Disease resistance R13L4/SHOC-2-like LRR" evidence="12">
    <location>
        <begin position="603"/>
        <end position="710"/>
    </location>
</feature>
<dbReference type="InterPro" id="IPR041118">
    <property type="entry name" value="Rx_N"/>
</dbReference>
<name>A0A9D5HJP2_9LILI</name>
<organism evidence="14 15">
    <name type="scientific">Dioscorea zingiberensis</name>
    <dbReference type="NCBI Taxonomy" id="325984"/>
    <lineage>
        <taxon>Eukaryota</taxon>
        <taxon>Viridiplantae</taxon>
        <taxon>Streptophyta</taxon>
        <taxon>Embryophyta</taxon>
        <taxon>Tracheophyta</taxon>
        <taxon>Spermatophyta</taxon>
        <taxon>Magnoliopsida</taxon>
        <taxon>Liliopsida</taxon>
        <taxon>Dioscoreales</taxon>
        <taxon>Dioscoreaceae</taxon>
        <taxon>Dioscorea</taxon>
    </lineage>
</organism>
<dbReference type="Pfam" id="PF25019">
    <property type="entry name" value="LRR_R13L1-DRL21"/>
    <property type="match status" value="1"/>
</dbReference>
<dbReference type="OrthoDB" id="748871at2759"/>
<feature type="region of interest" description="Disordered" evidence="8">
    <location>
        <begin position="103"/>
        <end position="124"/>
    </location>
</feature>
<evidence type="ECO:0000256" key="3">
    <source>
        <dbReference type="ARBA" id="ARBA00022737"/>
    </source>
</evidence>
<reference evidence="14" key="2">
    <citation type="journal article" date="2022" name="Hortic Res">
        <title>The genome of Dioscorea zingiberensis sheds light on the biosynthesis, origin and evolution of the medicinally important diosgenin saponins.</title>
        <authorList>
            <person name="Li Y."/>
            <person name="Tan C."/>
            <person name="Li Z."/>
            <person name="Guo J."/>
            <person name="Li S."/>
            <person name="Chen X."/>
            <person name="Wang C."/>
            <person name="Dai X."/>
            <person name="Yang H."/>
            <person name="Song W."/>
            <person name="Hou L."/>
            <person name="Xu J."/>
            <person name="Tong Z."/>
            <person name="Xu A."/>
            <person name="Yuan X."/>
            <person name="Wang W."/>
            <person name="Yang Q."/>
            <person name="Chen L."/>
            <person name="Sun Z."/>
            <person name="Wang K."/>
            <person name="Pan B."/>
            <person name="Chen J."/>
            <person name="Bao Y."/>
            <person name="Liu F."/>
            <person name="Qi X."/>
            <person name="Gang D.R."/>
            <person name="Wen J."/>
            <person name="Li J."/>
        </authorList>
    </citation>
    <scope>NUCLEOTIDE SEQUENCE</scope>
    <source>
        <strain evidence="14">Dzin_1.0</strain>
    </source>
</reference>
<keyword evidence="5" id="KW-0611">Plant defense</keyword>
<keyword evidence="6" id="KW-0067">ATP-binding</keyword>
<dbReference type="SUPFAM" id="SSF52540">
    <property type="entry name" value="P-loop containing nucleoside triphosphate hydrolases"/>
    <property type="match status" value="1"/>
</dbReference>
<dbReference type="GO" id="GO:0009626">
    <property type="term" value="P:plant-type hypersensitive response"/>
    <property type="evidence" value="ECO:0007669"/>
    <property type="project" value="UniProtKB-ARBA"/>
</dbReference>
<dbReference type="Gene3D" id="1.10.10.10">
    <property type="entry name" value="Winged helix-like DNA-binding domain superfamily/Winged helix DNA-binding domain"/>
    <property type="match status" value="1"/>
</dbReference>
<feature type="domain" description="Disease resistance protein winged helix" evidence="11">
    <location>
        <begin position="460"/>
        <end position="528"/>
    </location>
</feature>
<dbReference type="InterPro" id="IPR032675">
    <property type="entry name" value="LRR_dom_sf"/>
</dbReference>
<evidence type="ECO:0008006" key="16">
    <source>
        <dbReference type="Google" id="ProtNLM"/>
    </source>
</evidence>
<evidence type="ECO:0000256" key="2">
    <source>
        <dbReference type="ARBA" id="ARBA00022614"/>
    </source>
</evidence>
<evidence type="ECO:0000259" key="12">
    <source>
        <dbReference type="Pfam" id="PF23598"/>
    </source>
</evidence>
<dbReference type="Pfam" id="PF23598">
    <property type="entry name" value="LRR_14"/>
    <property type="match status" value="1"/>
</dbReference>
<accession>A0A9D5HJP2</accession>
<dbReference type="GO" id="GO:0002758">
    <property type="term" value="P:innate immune response-activating signaling pathway"/>
    <property type="evidence" value="ECO:0007669"/>
    <property type="project" value="UniProtKB-ARBA"/>
</dbReference>
<evidence type="ECO:0000256" key="6">
    <source>
        <dbReference type="ARBA" id="ARBA00022840"/>
    </source>
</evidence>
<dbReference type="Pfam" id="PF00931">
    <property type="entry name" value="NB-ARC"/>
    <property type="match status" value="1"/>
</dbReference>
<evidence type="ECO:0000259" key="9">
    <source>
        <dbReference type="Pfam" id="PF00931"/>
    </source>
</evidence>
<dbReference type="FunFam" id="1.10.10.10:FF:000322">
    <property type="entry name" value="Probable disease resistance protein At1g63360"/>
    <property type="match status" value="1"/>
</dbReference>
<evidence type="ECO:0000259" key="13">
    <source>
        <dbReference type="Pfam" id="PF25019"/>
    </source>
</evidence>
<evidence type="ECO:0000256" key="1">
    <source>
        <dbReference type="ARBA" id="ARBA00008894"/>
    </source>
</evidence>
<gene>
    <name evidence="14" type="ORF">J5N97_014483</name>
</gene>
<dbReference type="Pfam" id="PF18052">
    <property type="entry name" value="Rx_N"/>
    <property type="match status" value="1"/>
</dbReference>
<dbReference type="Gene3D" id="3.80.10.10">
    <property type="entry name" value="Ribonuclease Inhibitor"/>
    <property type="match status" value="4"/>
</dbReference>
<feature type="domain" description="R13L1/DRL21-like LRR repeat region" evidence="13">
    <location>
        <begin position="774"/>
        <end position="898"/>
    </location>
</feature>
<keyword evidence="15" id="KW-1185">Reference proteome</keyword>
<feature type="coiled-coil region" evidence="7">
    <location>
        <begin position="147"/>
        <end position="174"/>
    </location>
</feature>
<dbReference type="InterPro" id="IPR055414">
    <property type="entry name" value="LRR_R13L4/SHOC2-like"/>
</dbReference>
<evidence type="ECO:0000313" key="14">
    <source>
        <dbReference type="EMBL" id="KAJ0979009.1"/>
    </source>
</evidence>
<feature type="compositionally biased region" description="Basic and acidic residues" evidence="8">
    <location>
        <begin position="103"/>
        <end position="118"/>
    </location>
</feature>
<dbReference type="PRINTS" id="PR00364">
    <property type="entry name" value="DISEASERSIST"/>
</dbReference>
<feature type="domain" description="Disease resistance N-terminal" evidence="10">
    <location>
        <begin position="35"/>
        <end position="101"/>
    </location>
</feature>
<evidence type="ECO:0000256" key="7">
    <source>
        <dbReference type="SAM" id="Coils"/>
    </source>
</evidence>
<dbReference type="Gene3D" id="3.40.50.300">
    <property type="entry name" value="P-loop containing nucleotide triphosphate hydrolases"/>
    <property type="match status" value="1"/>
</dbReference>
<dbReference type="SUPFAM" id="SSF52058">
    <property type="entry name" value="L domain-like"/>
    <property type="match status" value="2"/>
</dbReference>
<dbReference type="PANTHER" id="PTHR36766:SF40">
    <property type="entry name" value="DISEASE RESISTANCE PROTEIN RGA3"/>
    <property type="match status" value="1"/>
</dbReference>
<dbReference type="InterPro" id="IPR002182">
    <property type="entry name" value="NB-ARC"/>
</dbReference>
<keyword evidence="2" id="KW-0433">Leucine-rich repeat</keyword>
<reference evidence="14" key="1">
    <citation type="submission" date="2021-03" db="EMBL/GenBank/DDBJ databases">
        <authorList>
            <person name="Li Z."/>
            <person name="Yang C."/>
        </authorList>
    </citation>
    <scope>NUCLEOTIDE SEQUENCE</scope>
    <source>
        <strain evidence="14">Dzin_1.0</strain>
        <tissue evidence="14">Leaf</tissue>
    </source>
</reference>
<dbReference type="InterPro" id="IPR027417">
    <property type="entry name" value="P-loop_NTPase"/>
</dbReference>
<dbReference type="FunFam" id="3.40.50.300:FF:001091">
    <property type="entry name" value="Probable disease resistance protein At1g61300"/>
    <property type="match status" value="1"/>
</dbReference>
<dbReference type="Proteomes" id="UP001085076">
    <property type="component" value="Miscellaneous, Linkage group lg03"/>
</dbReference>
<evidence type="ECO:0000256" key="5">
    <source>
        <dbReference type="ARBA" id="ARBA00022821"/>
    </source>
</evidence>
<feature type="domain" description="NB-ARC" evidence="9">
    <location>
        <begin position="204"/>
        <end position="375"/>
    </location>
</feature>
<dbReference type="PANTHER" id="PTHR36766">
    <property type="entry name" value="PLANT BROAD-SPECTRUM MILDEW RESISTANCE PROTEIN RPW8"/>
    <property type="match status" value="1"/>
</dbReference>
<dbReference type="InterPro" id="IPR042197">
    <property type="entry name" value="Apaf_helical"/>
</dbReference>
<evidence type="ECO:0000256" key="8">
    <source>
        <dbReference type="SAM" id="MobiDB-lite"/>
    </source>
</evidence>
<proteinExistence type="inferred from homology"/>
<dbReference type="AlphaFoldDB" id="A0A9D5HJP2"/>
<evidence type="ECO:0000313" key="15">
    <source>
        <dbReference type="Proteomes" id="UP001085076"/>
    </source>
</evidence>
<keyword evidence="4" id="KW-0547">Nucleotide-binding</keyword>
<dbReference type="Gene3D" id="1.10.8.430">
    <property type="entry name" value="Helical domain of apoptotic protease-activating factors"/>
    <property type="match status" value="1"/>
</dbReference>
<protein>
    <recommendedName>
        <fullName evidence="16">Disease resistance protein RGA3</fullName>
    </recommendedName>
</protein>
<evidence type="ECO:0000259" key="10">
    <source>
        <dbReference type="Pfam" id="PF18052"/>
    </source>
</evidence>
<evidence type="ECO:0000259" key="11">
    <source>
        <dbReference type="Pfam" id="PF23559"/>
    </source>
</evidence>
<evidence type="ECO:0000256" key="4">
    <source>
        <dbReference type="ARBA" id="ARBA00022741"/>
    </source>
</evidence>
<comment type="caution">
    <text evidence="14">The sequence shown here is derived from an EMBL/GenBank/DDBJ whole genome shotgun (WGS) entry which is preliminary data.</text>
</comment>
<dbReference type="InterPro" id="IPR036388">
    <property type="entry name" value="WH-like_DNA-bd_sf"/>
</dbReference>
<keyword evidence="3" id="KW-0677">Repeat</keyword>